<keyword evidence="4" id="KW-0808">Transferase</keyword>
<feature type="domain" description="PAC" evidence="9">
    <location>
        <begin position="252"/>
        <end position="304"/>
    </location>
</feature>
<evidence type="ECO:0000259" key="8">
    <source>
        <dbReference type="PROSITE" id="PS50112"/>
    </source>
</evidence>
<dbReference type="PROSITE" id="PS50109">
    <property type="entry name" value="HIS_KIN"/>
    <property type="match status" value="1"/>
</dbReference>
<feature type="domain" description="Histidine kinase" evidence="7">
    <location>
        <begin position="322"/>
        <end position="536"/>
    </location>
</feature>
<evidence type="ECO:0000256" key="5">
    <source>
        <dbReference type="ARBA" id="ARBA00022777"/>
    </source>
</evidence>
<evidence type="ECO:0000256" key="1">
    <source>
        <dbReference type="ARBA" id="ARBA00000085"/>
    </source>
</evidence>
<dbReference type="SMART" id="SM00387">
    <property type="entry name" value="HATPase_c"/>
    <property type="match status" value="1"/>
</dbReference>
<evidence type="ECO:0000256" key="6">
    <source>
        <dbReference type="SAM" id="Coils"/>
    </source>
</evidence>
<reference evidence="10 11" key="1">
    <citation type="submission" date="2019-09" db="EMBL/GenBank/DDBJ databases">
        <title>Draft genome sequence of Ginsengibacter sp. BR5-29.</title>
        <authorList>
            <person name="Im W.-T."/>
        </authorList>
    </citation>
    <scope>NUCLEOTIDE SEQUENCE [LARGE SCALE GENOMIC DNA]</scope>
    <source>
        <strain evidence="10 11">BR5-29</strain>
    </source>
</reference>
<evidence type="ECO:0000259" key="9">
    <source>
        <dbReference type="PROSITE" id="PS50113"/>
    </source>
</evidence>
<evidence type="ECO:0000256" key="2">
    <source>
        <dbReference type="ARBA" id="ARBA00012438"/>
    </source>
</evidence>
<dbReference type="GO" id="GO:0009927">
    <property type="term" value="F:histidine phosphotransfer kinase activity"/>
    <property type="evidence" value="ECO:0007669"/>
    <property type="project" value="TreeGrafter"/>
</dbReference>
<dbReference type="SUPFAM" id="SSF55785">
    <property type="entry name" value="PYP-like sensor domain (PAS domain)"/>
    <property type="match status" value="2"/>
</dbReference>
<dbReference type="GO" id="GO:0005886">
    <property type="term" value="C:plasma membrane"/>
    <property type="evidence" value="ECO:0007669"/>
    <property type="project" value="TreeGrafter"/>
</dbReference>
<dbReference type="SMART" id="SM00388">
    <property type="entry name" value="HisKA"/>
    <property type="match status" value="1"/>
</dbReference>
<proteinExistence type="predicted"/>
<organism evidence="10 11">
    <name type="scientific">Ginsengibacter hankyongi</name>
    <dbReference type="NCBI Taxonomy" id="2607284"/>
    <lineage>
        <taxon>Bacteria</taxon>
        <taxon>Pseudomonadati</taxon>
        <taxon>Bacteroidota</taxon>
        <taxon>Chitinophagia</taxon>
        <taxon>Chitinophagales</taxon>
        <taxon>Chitinophagaceae</taxon>
        <taxon>Ginsengibacter</taxon>
    </lineage>
</organism>
<feature type="domain" description="PAS" evidence="8">
    <location>
        <begin position="10"/>
        <end position="55"/>
    </location>
</feature>
<dbReference type="InterPro" id="IPR036097">
    <property type="entry name" value="HisK_dim/P_sf"/>
</dbReference>
<dbReference type="InterPro" id="IPR000700">
    <property type="entry name" value="PAS-assoc_C"/>
</dbReference>
<dbReference type="InterPro" id="IPR036890">
    <property type="entry name" value="HATPase_C_sf"/>
</dbReference>
<dbReference type="CDD" id="cd00075">
    <property type="entry name" value="HATPase"/>
    <property type="match status" value="1"/>
</dbReference>
<dbReference type="RefSeq" id="WP_150413190.1">
    <property type="nucleotide sequence ID" value="NZ_VYQF01000001.1"/>
</dbReference>
<dbReference type="InterPro" id="IPR001610">
    <property type="entry name" value="PAC"/>
</dbReference>
<dbReference type="Gene3D" id="3.30.450.20">
    <property type="entry name" value="PAS domain"/>
    <property type="match status" value="2"/>
</dbReference>
<dbReference type="Pfam" id="PF02518">
    <property type="entry name" value="HATPase_c"/>
    <property type="match status" value="1"/>
</dbReference>
<feature type="domain" description="PAS" evidence="8">
    <location>
        <begin position="163"/>
        <end position="227"/>
    </location>
</feature>
<gene>
    <name evidence="10" type="ORF">FW778_03405</name>
</gene>
<evidence type="ECO:0000313" key="11">
    <source>
        <dbReference type="Proteomes" id="UP000326903"/>
    </source>
</evidence>
<comment type="caution">
    <text evidence="10">The sequence shown here is derived from an EMBL/GenBank/DDBJ whole genome shotgun (WGS) entry which is preliminary data.</text>
</comment>
<dbReference type="EC" id="2.7.13.3" evidence="2"/>
<dbReference type="NCBIfam" id="TIGR00229">
    <property type="entry name" value="sensory_box"/>
    <property type="match status" value="2"/>
</dbReference>
<dbReference type="Pfam" id="PF00989">
    <property type="entry name" value="PAS"/>
    <property type="match status" value="1"/>
</dbReference>
<dbReference type="InterPro" id="IPR005467">
    <property type="entry name" value="His_kinase_dom"/>
</dbReference>
<dbReference type="PANTHER" id="PTHR43047">
    <property type="entry name" value="TWO-COMPONENT HISTIDINE PROTEIN KINASE"/>
    <property type="match status" value="1"/>
</dbReference>
<keyword evidence="6" id="KW-0175">Coiled coil</keyword>
<name>A0A5J5IJX6_9BACT</name>
<dbReference type="Gene3D" id="3.30.565.10">
    <property type="entry name" value="Histidine kinase-like ATPase, C-terminal domain"/>
    <property type="match status" value="1"/>
</dbReference>
<dbReference type="InterPro" id="IPR013767">
    <property type="entry name" value="PAS_fold"/>
</dbReference>
<dbReference type="InterPro" id="IPR003661">
    <property type="entry name" value="HisK_dim/P_dom"/>
</dbReference>
<dbReference type="PANTHER" id="PTHR43047:SF72">
    <property type="entry name" value="OSMOSENSING HISTIDINE PROTEIN KINASE SLN1"/>
    <property type="match status" value="1"/>
</dbReference>
<dbReference type="PRINTS" id="PR00344">
    <property type="entry name" value="BCTRLSENSOR"/>
</dbReference>
<dbReference type="Gene3D" id="1.10.287.130">
    <property type="match status" value="1"/>
</dbReference>
<dbReference type="AlphaFoldDB" id="A0A5J5IJX6"/>
<keyword evidence="5" id="KW-0418">Kinase</keyword>
<feature type="domain" description="PAC" evidence="9">
    <location>
        <begin position="80"/>
        <end position="130"/>
    </location>
</feature>
<accession>A0A5J5IJX6</accession>
<dbReference type="SUPFAM" id="SSF55874">
    <property type="entry name" value="ATPase domain of HSP90 chaperone/DNA topoisomerase II/histidine kinase"/>
    <property type="match status" value="1"/>
</dbReference>
<dbReference type="PROSITE" id="PS50113">
    <property type="entry name" value="PAC"/>
    <property type="match status" value="2"/>
</dbReference>
<dbReference type="SUPFAM" id="SSF47384">
    <property type="entry name" value="Homodimeric domain of signal transducing histidine kinase"/>
    <property type="match status" value="1"/>
</dbReference>
<keyword evidence="3" id="KW-0597">Phosphoprotein</keyword>
<dbReference type="CDD" id="cd00130">
    <property type="entry name" value="PAS"/>
    <property type="match status" value="2"/>
</dbReference>
<dbReference type="InterPro" id="IPR003594">
    <property type="entry name" value="HATPase_dom"/>
</dbReference>
<feature type="coiled-coil region" evidence="6">
    <location>
        <begin position="121"/>
        <end position="148"/>
    </location>
</feature>
<dbReference type="Pfam" id="PF00512">
    <property type="entry name" value="HisKA"/>
    <property type="match status" value="1"/>
</dbReference>
<comment type="catalytic activity">
    <reaction evidence="1">
        <text>ATP + protein L-histidine = ADP + protein N-phospho-L-histidine.</text>
        <dbReference type="EC" id="2.7.13.3"/>
    </reaction>
</comment>
<dbReference type="EMBL" id="VYQF01000001">
    <property type="protein sequence ID" value="KAA9041101.1"/>
    <property type="molecule type" value="Genomic_DNA"/>
</dbReference>
<dbReference type="Proteomes" id="UP000326903">
    <property type="component" value="Unassembled WGS sequence"/>
</dbReference>
<evidence type="ECO:0000256" key="3">
    <source>
        <dbReference type="ARBA" id="ARBA00022553"/>
    </source>
</evidence>
<dbReference type="GO" id="GO:0006355">
    <property type="term" value="P:regulation of DNA-templated transcription"/>
    <property type="evidence" value="ECO:0007669"/>
    <property type="project" value="InterPro"/>
</dbReference>
<dbReference type="Pfam" id="PF13426">
    <property type="entry name" value="PAS_9"/>
    <property type="match status" value="1"/>
</dbReference>
<dbReference type="GO" id="GO:0000155">
    <property type="term" value="F:phosphorelay sensor kinase activity"/>
    <property type="evidence" value="ECO:0007669"/>
    <property type="project" value="InterPro"/>
</dbReference>
<dbReference type="SMART" id="SM00086">
    <property type="entry name" value="PAC"/>
    <property type="match status" value="2"/>
</dbReference>
<dbReference type="InterPro" id="IPR004358">
    <property type="entry name" value="Sig_transdc_His_kin-like_C"/>
</dbReference>
<dbReference type="InterPro" id="IPR000014">
    <property type="entry name" value="PAS"/>
</dbReference>
<dbReference type="SMART" id="SM00091">
    <property type="entry name" value="PAS"/>
    <property type="match status" value="2"/>
</dbReference>
<keyword evidence="11" id="KW-1185">Reference proteome</keyword>
<evidence type="ECO:0000313" key="10">
    <source>
        <dbReference type="EMBL" id="KAA9041101.1"/>
    </source>
</evidence>
<dbReference type="CDD" id="cd00082">
    <property type="entry name" value="HisKA"/>
    <property type="match status" value="1"/>
</dbReference>
<protein>
    <recommendedName>
        <fullName evidence="2">histidine kinase</fullName>
        <ecNumber evidence="2">2.7.13.3</ecNumber>
    </recommendedName>
</protein>
<evidence type="ECO:0000259" key="7">
    <source>
        <dbReference type="PROSITE" id="PS50109"/>
    </source>
</evidence>
<sequence length="536" mass="60621">MQSSPQNYALFNNSSMGIVVVNDKGEIQSINPFALQLFGYSIEEIIGKHVEMLIPGRFHHKHVHHRDGYIHDPRSRPMGLGMDLFAVKKDGTEFPVEVSLGSYKNNGDNNVIAFVSDITVRKKAEEEIKKLNDELEATVEQRTKELRETLYQLQISSEKLQDALSYQKALLDNAGAMIIATDENGIIKLLNPEASLNLGYNDSEVINKNSIILFHDKKELEKKRKELIRKYGVNLEDDFGVLVEESRQHIHEEEEYRYIGKDGTTFPVSVTLTTILDNAGRITGFMVIAFDISRRKKAEEDLRNALEKEKELNELKSNFVSMASHEFRTPLSTILSSAYLIEKYATSDDQLKREKHLQRIISSVNMLTDILNDFLSVGKIEEGKIQVKPIEFNIETLISTIAEEIKNNLKKKQEITYHHEGNPNAVTDASLLKHIVMNLVSNASKFSPENTSIEMKTVCKDHQLSLSVKDHGIGISKVDQQHLMERFFRGANVSNIQGTGLGLHIVSKYAELMNGSVTYKSELGEGTEFIITINLK</sequence>
<evidence type="ECO:0000256" key="4">
    <source>
        <dbReference type="ARBA" id="ARBA00022679"/>
    </source>
</evidence>
<dbReference type="InterPro" id="IPR035965">
    <property type="entry name" value="PAS-like_dom_sf"/>
</dbReference>
<dbReference type="PROSITE" id="PS50112">
    <property type="entry name" value="PAS"/>
    <property type="match status" value="2"/>
</dbReference>